<evidence type="ECO:0000256" key="8">
    <source>
        <dbReference type="ARBA" id="ARBA00048270"/>
    </source>
</evidence>
<dbReference type="InterPro" id="IPR050132">
    <property type="entry name" value="Gln/Glu-tRNA_Ligase"/>
</dbReference>
<feature type="domain" description="tRNA synthetases class I (E and Q) anti-codon binding" evidence="13">
    <location>
        <begin position="453"/>
        <end position="524"/>
    </location>
</feature>
<keyword evidence="5 10" id="KW-0067">ATP-binding</keyword>
<dbReference type="Pfam" id="PF20974">
    <property type="entry name" value="tRNA-synt_1c_C2"/>
    <property type="match status" value="1"/>
</dbReference>
<evidence type="ECO:0000259" key="13">
    <source>
        <dbReference type="Pfam" id="PF20974"/>
    </source>
</evidence>
<keyword evidence="4 10" id="KW-0547">Nucleotide-binding</keyword>
<dbReference type="Proteomes" id="UP000886758">
    <property type="component" value="Unassembled WGS sequence"/>
</dbReference>
<reference evidence="14" key="1">
    <citation type="submission" date="2020-10" db="EMBL/GenBank/DDBJ databases">
        <authorList>
            <person name="Gilroy R."/>
        </authorList>
    </citation>
    <scope>NUCLEOTIDE SEQUENCE</scope>
    <source>
        <strain evidence="14">ChiW17-6978</strain>
    </source>
</reference>
<dbReference type="InterPro" id="IPR020056">
    <property type="entry name" value="Rbsml_bL25/Gln-tRNA_synth_N"/>
</dbReference>
<dbReference type="EC" id="6.1.1.18" evidence="1 9"/>
<comment type="caution">
    <text evidence="14">The sequence shown here is derived from an EMBL/GenBank/DDBJ whole genome shotgun (WGS) entry which is preliminary data.</text>
</comment>
<dbReference type="GO" id="GO:0004819">
    <property type="term" value="F:glutamine-tRNA ligase activity"/>
    <property type="evidence" value="ECO:0007669"/>
    <property type="project" value="UniProtKB-UniRule"/>
</dbReference>
<evidence type="ECO:0000313" key="14">
    <source>
        <dbReference type="EMBL" id="HIT49891.1"/>
    </source>
</evidence>
<dbReference type="SUPFAM" id="SSF52374">
    <property type="entry name" value="Nucleotidylyl transferase"/>
    <property type="match status" value="1"/>
</dbReference>
<dbReference type="GO" id="GO:0006425">
    <property type="term" value="P:glutaminyl-tRNA aminoacylation"/>
    <property type="evidence" value="ECO:0007669"/>
    <property type="project" value="UniProtKB-UniRule"/>
</dbReference>
<protein>
    <recommendedName>
        <fullName evidence="1 9">Glutamine--tRNA ligase</fullName>
        <ecNumber evidence="1 9">6.1.1.18</ecNumber>
    </recommendedName>
</protein>
<dbReference type="SUPFAM" id="SSF50715">
    <property type="entry name" value="Ribosomal protein L25-like"/>
    <property type="match status" value="1"/>
</dbReference>
<dbReference type="EMBL" id="DVLF01000082">
    <property type="protein sequence ID" value="HIT49891.1"/>
    <property type="molecule type" value="Genomic_DNA"/>
</dbReference>
<evidence type="ECO:0000313" key="15">
    <source>
        <dbReference type="Proteomes" id="UP000886758"/>
    </source>
</evidence>
<dbReference type="AlphaFoldDB" id="A0A9D1KIU5"/>
<dbReference type="InterPro" id="IPR004514">
    <property type="entry name" value="Gln-tRNA-synth"/>
</dbReference>
<dbReference type="InterPro" id="IPR014729">
    <property type="entry name" value="Rossmann-like_a/b/a_fold"/>
</dbReference>
<evidence type="ECO:0000256" key="9">
    <source>
        <dbReference type="NCBIfam" id="TIGR00440"/>
    </source>
</evidence>
<name>A0A9D1KIU5_9MOLU</name>
<sequence>MEISNYIKTIMAEDLKEGRVAEIVTRFPPEPNAYLHIGHARAIITNFETAASFGGKTNLRFDDTNPTKEDSEYVEAIQEDIKWLGYTPDHVFFGSDYFEKTFEKAVLLIRKGLAYVDDLTQEEISKYRGTLTEPGKESPYRNRSVEENLDLFYRMRNKEFKEGEKTLRAKIDMASANINLRDPILYRIIHLPHHRQLDRWCIYPMYDFAHPLQDSFEGITHSCCSLEFDNHRVLYDWVIENCDVEHVPHQYEFGRLNITGMVMSKRYLRTLVDTKKVSGYDDPRMPTLVGLKRRGFTADAIKNFVKSTGLSRVNSTVDYSALEEALRDDLKLKALRPNAVIRPLEVVIDNYPDDLIEYMDCPNNTECEALGTRKIAFSKHVYIEQDDFIEQKPNKKWKRLALGVEVRLMHAYFITATSVEKDAAGNIIRIHATYDPKTRSGSGFEDRKPNGNIHFVEKTTALEAEFRLYEALILEQEEGKDLDFTERLNPNSLTILKGYVEASLKDTKPLDHYQFIRNGYYVTDKESTADHYIFNRTCGLKSSFKL</sequence>
<dbReference type="InterPro" id="IPR049437">
    <property type="entry name" value="tRNA-synt_1c_C2"/>
</dbReference>
<evidence type="ECO:0000256" key="7">
    <source>
        <dbReference type="ARBA" id="ARBA00023146"/>
    </source>
</evidence>
<dbReference type="Gene3D" id="3.40.50.620">
    <property type="entry name" value="HUPs"/>
    <property type="match status" value="1"/>
</dbReference>
<organism evidence="14 15">
    <name type="scientific">Candidatus Pelethenecus faecipullorum</name>
    <dbReference type="NCBI Taxonomy" id="2840900"/>
    <lineage>
        <taxon>Bacteria</taxon>
        <taxon>Bacillati</taxon>
        <taxon>Mycoplasmatota</taxon>
        <taxon>Mollicutes</taxon>
        <taxon>Candidatus Pelethenecus</taxon>
    </lineage>
</organism>
<evidence type="ECO:0000256" key="4">
    <source>
        <dbReference type="ARBA" id="ARBA00022741"/>
    </source>
</evidence>
<dbReference type="GO" id="GO:0005524">
    <property type="term" value="F:ATP binding"/>
    <property type="evidence" value="ECO:0007669"/>
    <property type="project" value="UniProtKB-KW"/>
</dbReference>
<dbReference type="InterPro" id="IPR020058">
    <property type="entry name" value="Glu/Gln-tRNA-synth_Ib_cat-dom"/>
</dbReference>
<dbReference type="GO" id="GO:0005829">
    <property type="term" value="C:cytosol"/>
    <property type="evidence" value="ECO:0007669"/>
    <property type="project" value="TreeGrafter"/>
</dbReference>
<feature type="domain" description="Glutamyl/glutaminyl-tRNA synthetase class Ib catalytic" evidence="11">
    <location>
        <begin position="22"/>
        <end position="330"/>
    </location>
</feature>
<dbReference type="PRINTS" id="PR00987">
    <property type="entry name" value="TRNASYNTHGLU"/>
</dbReference>
<proteinExistence type="inferred from homology"/>
<keyword evidence="6 10" id="KW-0648">Protein biosynthesis</keyword>
<comment type="catalytic activity">
    <reaction evidence="8">
        <text>tRNA(Gln) + L-glutamine + ATP = L-glutaminyl-tRNA(Gln) + AMP + diphosphate</text>
        <dbReference type="Rhea" id="RHEA:20121"/>
        <dbReference type="Rhea" id="RHEA-COMP:9662"/>
        <dbReference type="Rhea" id="RHEA-COMP:9681"/>
        <dbReference type="ChEBI" id="CHEBI:30616"/>
        <dbReference type="ChEBI" id="CHEBI:33019"/>
        <dbReference type="ChEBI" id="CHEBI:58359"/>
        <dbReference type="ChEBI" id="CHEBI:78442"/>
        <dbReference type="ChEBI" id="CHEBI:78521"/>
        <dbReference type="ChEBI" id="CHEBI:456215"/>
        <dbReference type="EC" id="6.1.1.18"/>
    </reaction>
</comment>
<dbReference type="FunFam" id="3.90.800.10:FF:000001">
    <property type="entry name" value="Glutamine--tRNA ligase"/>
    <property type="match status" value="1"/>
</dbReference>
<dbReference type="Pfam" id="PF03950">
    <property type="entry name" value="tRNA-synt_1c_C"/>
    <property type="match status" value="1"/>
</dbReference>
<evidence type="ECO:0000256" key="6">
    <source>
        <dbReference type="ARBA" id="ARBA00022917"/>
    </source>
</evidence>
<dbReference type="FunFam" id="3.40.50.620:FF:000037">
    <property type="entry name" value="Glutamine--tRNA ligase cytoplasmic"/>
    <property type="match status" value="1"/>
</dbReference>
<evidence type="ECO:0000256" key="3">
    <source>
        <dbReference type="ARBA" id="ARBA00022598"/>
    </source>
</evidence>
<dbReference type="FunFam" id="1.10.1160.10:FF:000001">
    <property type="entry name" value="Glutamine--tRNA ligase"/>
    <property type="match status" value="1"/>
</dbReference>
<dbReference type="InterPro" id="IPR001412">
    <property type="entry name" value="aa-tRNA-synth_I_CS"/>
</dbReference>
<accession>A0A9D1KIU5</accession>
<dbReference type="PROSITE" id="PS00178">
    <property type="entry name" value="AA_TRNA_LIGASE_I"/>
    <property type="match status" value="1"/>
</dbReference>
<evidence type="ECO:0000256" key="2">
    <source>
        <dbReference type="ARBA" id="ARBA00022490"/>
    </source>
</evidence>
<evidence type="ECO:0000259" key="12">
    <source>
        <dbReference type="Pfam" id="PF03950"/>
    </source>
</evidence>
<reference evidence="14" key="2">
    <citation type="journal article" date="2021" name="PeerJ">
        <title>Extensive microbial diversity within the chicken gut microbiome revealed by metagenomics and culture.</title>
        <authorList>
            <person name="Gilroy R."/>
            <person name="Ravi A."/>
            <person name="Getino M."/>
            <person name="Pursley I."/>
            <person name="Horton D.L."/>
            <person name="Alikhan N.F."/>
            <person name="Baker D."/>
            <person name="Gharbi K."/>
            <person name="Hall N."/>
            <person name="Watson M."/>
            <person name="Adriaenssens E.M."/>
            <person name="Foster-Nyarko E."/>
            <person name="Jarju S."/>
            <person name="Secka A."/>
            <person name="Antonio M."/>
            <person name="Oren A."/>
            <person name="Chaudhuri R.R."/>
            <person name="La Ragione R."/>
            <person name="Hildebrand F."/>
            <person name="Pallen M.J."/>
        </authorList>
    </citation>
    <scope>NUCLEOTIDE SEQUENCE</scope>
    <source>
        <strain evidence="14">ChiW17-6978</strain>
    </source>
</reference>
<dbReference type="NCBIfam" id="NF011291">
    <property type="entry name" value="PRK14703.1"/>
    <property type="match status" value="1"/>
</dbReference>
<feature type="domain" description="Glutamyl/glutaminyl-tRNA synthetase class Ib anti-codon binding" evidence="12">
    <location>
        <begin position="334"/>
        <end position="435"/>
    </location>
</feature>
<evidence type="ECO:0000256" key="10">
    <source>
        <dbReference type="RuleBase" id="RU363037"/>
    </source>
</evidence>
<evidence type="ECO:0000259" key="11">
    <source>
        <dbReference type="Pfam" id="PF00749"/>
    </source>
</evidence>
<dbReference type="PANTHER" id="PTHR43097:SF5">
    <property type="entry name" value="GLUTAMATE--TRNA LIGASE"/>
    <property type="match status" value="1"/>
</dbReference>
<keyword evidence="7 10" id="KW-0030">Aminoacyl-tRNA synthetase</keyword>
<dbReference type="InterPro" id="IPR020059">
    <property type="entry name" value="Glu/Gln-tRNA-synth_Ib_codon-bd"/>
</dbReference>
<dbReference type="Pfam" id="PF00749">
    <property type="entry name" value="tRNA-synt_1c"/>
    <property type="match status" value="1"/>
</dbReference>
<dbReference type="PANTHER" id="PTHR43097">
    <property type="entry name" value="GLUTAMINE-TRNA LIGASE"/>
    <property type="match status" value="1"/>
</dbReference>
<dbReference type="Gene3D" id="2.40.240.10">
    <property type="entry name" value="Ribosomal Protein L25, Chain P"/>
    <property type="match status" value="2"/>
</dbReference>
<keyword evidence="2" id="KW-0963">Cytoplasm</keyword>
<dbReference type="InterPro" id="IPR011035">
    <property type="entry name" value="Ribosomal_bL25/Gln-tRNA_synth"/>
</dbReference>
<dbReference type="InterPro" id="IPR000924">
    <property type="entry name" value="Glu/Gln-tRNA-synth"/>
</dbReference>
<keyword evidence="3 10" id="KW-0436">Ligase</keyword>
<dbReference type="NCBIfam" id="TIGR00440">
    <property type="entry name" value="glnS"/>
    <property type="match status" value="1"/>
</dbReference>
<gene>
    <name evidence="14" type="ORF">IAD46_02570</name>
</gene>
<comment type="similarity">
    <text evidence="10">Belongs to the class-I aminoacyl-tRNA synthetase family.</text>
</comment>
<evidence type="ECO:0000256" key="1">
    <source>
        <dbReference type="ARBA" id="ARBA00012836"/>
    </source>
</evidence>
<evidence type="ECO:0000256" key="5">
    <source>
        <dbReference type="ARBA" id="ARBA00022840"/>
    </source>
</evidence>